<sequence>MVKKNLMDKLTIKD</sequence>
<protein>
    <submittedName>
        <fullName evidence="1">Uncharacterized protein</fullName>
    </submittedName>
</protein>
<dbReference type="EMBL" id="GBXM01023511">
    <property type="protein sequence ID" value="JAH85066.1"/>
    <property type="molecule type" value="Transcribed_RNA"/>
</dbReference>
<reference evidence="1" key="2">
    <citation type="journal article" date="2015" name="Fish Shellfish Immunol.">
        <title>Early steps in the European eel (Anguilla anguilla)-Vibrio vulnificus interaction in the gills: Role of the RtxA13 toxin.</title>
        <authorList>
            <person name="Callol A."/>
            <person name="Pajuelo D."/>
            <person name="Ebbesson L."/>
            <person name="Teles M."/>
            <person name="MacKenzie S."/>
            <person name="Amaro C."/>
        </authorList>
    </citation>
    <scope>NUCLEOTIDE SEQUENCE</scope>
</reference>
<reference evidence="1" key="1">
    <citation type="submission" date="2014-11" db="EMBL/GenBank/DDBJ databases">
        <authorList>
            <person name="Amaro Gonzalez C."/>
        </authorList>
    </citation>
    <scope>NUCLEOTIDE SEQUENCE</scope>
</reference>
<name>A0A0E9W425_ANGAN</name>
<organism evidence="1">
    <name type="scientific">Anguilla anguilla</name>
    <name type="common">European freshwater eel</name>
    <name type="synonym">Muraena anguilla</name>
    <dbReference type="NCBI Taxonomy" id="7936"/>
    <lineage>
        <taxon>Eukaryota</taxon>
        <taxon>Metazoa</taxon>
        <taxon>Chordata</taxon>
        <taxon>Craniata</taxon>
        <taxon>Vertebrata</taxon>
        <taxon>Euteleostomi</taxon>
        <taxon>Actinopterygii</taxon>
        <taxon>Neopterygii</taxon>
        <taxon>Teleostei</taxon>
        <taxon>Anguilliformes</taxon>
        <taxon>Anguillidae</taxon>
        <taxon>Anguilla</taxon>
    </lineage>
</organism>
<accession>A0A0E9W425</accession>
<proteinExistence type="predicted"/>
<evidence type="ECO:0000313" key="1">
    <source>
        <dbReference type="EMBL" id="JAH85066.1"/>
    </source>
</evidence>